<evidence type="ECO:0000313" key="3">
    <source>
        <dbReference type="Proteomes" id="UP000571017"/>
    </source>
</evidence>
<feature type="transmembrane region" description="Helical" evidence="1">
    <location>
        <begin position="79"/>
        <end position="98"/>
    </location>
</feature>
<dbReference type="InterPro" id="IPR014617">
    <property type="entry name" value="YphA_Bacsu"/>
</dbReference>
<feature type="transmembrane region" description="Helical" evidence="1">
    <location>
        <begin position="6"/>
        <end position="22"/>
    </location>
</feature>
<sequence>MAASFYWYAWLIVIIVFFYIESDSLKKRVLCFTGVAMCLYSVEMLNHNWFLFFHPLFLFVFGLNLWVKEKKRMVQHFWPFLLSLGYSAAQLFLVVAPLWLQFPFLYPLFIISIYLLFSFVQDLLSVLGLWLMINGLGMLWSTLVFSVYEMEAVVSMNGTLLLVMKGFLTILVLHAIFQLKRWVKRNSSRKGAAPV</sequence>
<evidence type="ECO:0000256" key="1">
    <source>
        <dbReference type="SAM" id="Phobius"/>
    </source>
</evidence>
<gene>
    <name evidence="2" type="ORF">H0266_03000</name>
</gene>
<organism evidence="2 3">
    <name type="scientific">Halobacillus locisalis</name>
    <dbReference type="NCBI Taxonomy" id="220753"/>
    <lineage>
        <taxon>Bacteria</taxon>
        <taxon>Bacillati</taxon>
        <taxon>Bacillota</taxon>
        <taxon>Bacilli</taxon>
        <taxon>Bacillales</taxon>
        <taxon>Bacillaceae</taxon>
        <taxon>Halobacillus</taxon>
    </lineage>
</organism>
<keyword evidence="3" id="KW-1185">Reference proteome</keyword>
<dbReference type="RefSeq" id="WP_181470892.1">
    <property type="nucleotide sequence ID" value="NZ_JACEFG010000001.1"/>
</dbReference>
<evidence type="ECO:0008006" key="4">
    <source>
        <dbReference type="Google" id="ProtNLM"/>
    </source>
</evidence>
<dbReference type="Proteomes" id="UP000571017">
    <property type="component" value="Unassembled WGS sequence"/>
</dbReference>
<feature type="transmembrane region" description="Helical" evidence="1">
    <location>
        <begin position="160"/>
        <end position="179"/>
    </location>
</feature>
<keyword evidence="1" id="KW-1133">Transmembrane helix</keyword>
<comment type="caution">
    <text evidence="2">The sequence shown here is derived from an EMBL/GenBank/DDBJ whole genome shotgun (WGS) entry which is preliminary data.</text>
</comment>
<protein>
    <recommendedName>
        <fullName evidence="4">YhhN-like protein</fullName>
    </recommendedName>
</protein>
<feature type="transmembrane region" description="Helical" evidence="1">
    <location>
        <begin position="127"/>
        <end position="148"/>
    </location>
</feature>
<name>A0A838CPE1_9BACI</name>
<dbReference type="AlphaFoldDB" id="A0A838CPE1"/>
<dbReference type="Pfam" id="PF24124">
    <property type="entry name" value="YphA"/>
    <property type="match status" value="1"/>
</dbReference>
<keyword evidence="1" id="KW-0472">Membrane</keyword>
<proteinExistence type="predicted"/>
<feature type="transmembrane region" description="Helical" evidence="1">
    <location>
        <begin position="51"/>
        <end position="67"/>
    </location>
</feature>
<feature type="transmembrane region" description="Helical" evidence="1">
    <location>
        <begin position="104"/>
        <end position="120"/>
    </location>
</feature>
<accession>A0A838CPE1</accession>
<evidence type="ECO:0000313" key="2">
    <source>
        <dbReference type="EMBL" id="MBA2173860.1"/>
    </source>
</evidence>
<reference evidence="2 3" key="1">
    <citation type="journal article" date="2004" name="Extremophiles">
        <title>Halobacillus locisalis sp. nov., a halophilic bacterium isolated from a marine solar saltern of the Yellow Sea in Korea.</title>
        <authorList>
            <person name="Yoon J.H."/>
            <person name="Kang K.H."/>
            <person name="Oh T.K."/>
            <person name="Park Y.H."/>
        </authorList>
    </citation>
    <scope>NUCLEOTIDE SEQUENCE [LARGE SCALE GENOMIC DNA]</scope>
    <source>
        <strain evidence="2 3">KCTC 3788</strain>
    </source>
</reference>
<keyword evidence="1" id="KW-0812">Transmembrane</keyword>
<dbReference type="EMBL" id="JACEFG010000001">
    <property type="protein sequence ID" value="MBA2173860.1"/>
    <property type="molecule type" value="Genomic_DNA"/>
</dbReference>